<comment type="caution">
    <text evidence="5">The sequence shown here is derived from an EMBL/GenBank/DDBJ whole genome shotgun (WGS) entry which is preliminary data.</text>
</comment>
<accession>A0ABS5YRX1</accession>
<organism evidence="5 6">
    <name type="scientific">Paractinoplanes bogorensis</name>
    <dbReference type="NCBI Taxonomy" id="1610840"/>
    <lineage>
        <taxon>Bacteria</taxon>
        <taxon>Bacillati</taxon>
        <taxon>Actinomycetota</taxon>
        <taxon>Actinomycetes</taxon>
        <taxon>Micromonosporales</taxon>
        <taxon>Micromonosporaceae</taxon>
        <taxon>Paractinoplanes</taxon>
    </lineage>
</organism>
<dbReference type="EMBL" id="JAHKKG010000006">
    <property type="protein sequence ID" value="MBU2666197.1"/>
    <property type="molecule type" value="Genomic_DNA"/>
</dbReference>
<evidence type="ECO:0000313" key="6">
    <source>
        <dbReference type="Proteomes" id="UP001519654"/>
    </source>
</evidence>
<name>A0ABS5YRX1_9ACTN</name>
<dbReference type="InterPro" id="IPR036188">
    <property type="entry name" value="FAD/NAD-bd_sf"/>
</dbReference>
<feature type="domain" description="FAD-binding" evidence="4">
    <location>
        <begin position="3"/>
        <end position="319"/>
    </location>
</feature>
<dbReference type="InterPro" id="IPR050641">
    <property type="entry name" value="RIFMO-like"/>
</dbReference>
<evidence type="ECO:0000313" key="5">
    <source>
        <dbReference type="EMBL" id="MBU2666197.1"/>
    </source>
</evidence>
<keyword evidence="6" id="KW-1185">Reference proteome</keyword>
<comment type="cofactor">
    <cofactor evidence="1">
        <name>FAD</name>
        <dbReference type="ChEBI" id="CHEBI:57692"/>
    </cofactor>
</comment>
<dbReference type="GO" id="GO:0004497">
    <property type="term" value="F:monooxygenase activity"/>
    <property type="evidence" value="ECO:0007669"/>
    <property type="project" value="UniProtKB-KW"/>
</dbReference>
<keyword evidence="5" id="KW-0560">Oxidoreductase</keyword>
<dbReference type="PRINTS" id="PR00420">
    <property type="entry name" value="RNGMNOXGNASE"/>
</dbReference>
<reference evidence="5 6" key="1">
    <citation type="submission" date="2021-06" db="EMBL/GenBank/DDBJ databases">
        <title>Actinoplanes lichenicola sp. nov., and Actinoplanes ovalisporus sp. nov., isolated from lichen in Thailand.</title>
        <authorList>
            <person name="Saeng-In P."/>
            <person name="Kanchanasin P."/>
            <person name="Yuki M."/>
            <person name="Kudo T."/>
            <person name="Ohkuma M."/>
            <person name="Phongsopitanun W."/>
            <person name="Tanasupawat S."/>
        </authorList>
    </citation>
    <scope>NUCLEOTIDE SEQUENCE [LARGE SCALE GENOMIC DNA]</scope>
    <source>
        <strain evidence="5 6">NBRC 110975</strain>
    </source>
</reference>
<dbReference type="Gene3D" id="3.30.70.2450">
    <property type="match status" value="1"/>
</dbReference>
<evidence type="ECO:0000259" key="4">
    <source>
        <dbReference type="Pfam" id="PF01494"/>
    </source>
</evidence>
<keyword evidence="2" id="KW-0285">Flavoprotein</keyword>
<dbReference type="Proteomes" id="UP001519654">
    <property type="component" value="Unassembled WGS sequence"/>
</dbReference>
<gene>
    <name evidence="5" type="ORF">KOI35_22100</name>
</gene>
<evidence type="ECO:0000256" key="2">
    <source>
        <dbReference type="ARBA" id="ARBA00022630"/>
    </source>
</evidence>
<keyword evidence="5" id="KW-0503">Monooxygenase</keyword>
<dbReference type="PANTHER" id="PTHR43004">
    <property type="entry name" value="TRK SYSTEM POTASSIUM UPTAKE PROTEIN"/>
    <property type="match status" value="1"/>
</dbReference>
<dbReference type="Pfam" id="PF01494">
    <property type="entry name" value="FAD_binding_3"/>
    <property type="match status" value="1"/>
</dbReference>
<keyword evidence="3" id="KW-0274">FAD</keyword>
<evidence type="ECO:0000256" key="1">
    <source>
        <dbReference type="ARBA" id="ARBA00001974"/>
    </source>
</evidence>
<dbReference type="RefSeq" id="WP_215789383.1">
    <property type="nucleotide sequence ID" value="NZ_JAHKKG010000006.1"/>
</dbReference>
<dbReference type="PANTHER" id="PTHR43004:SF19">
    <property type="entry name" value="BINDING MONOOXYGENASE, PUTATIVE (JCVI)-RELATED"/>
    <property type="match status" value="1"/>
</dbReference>
<dbReference type="SUPFAM" id="SSF51905">
    <property type="entry name" value="FAD/NAD(P)-binding domain"/>
    <property type="match status" value="1"/>
</dbReference>
<dbReference type="InterPro" id="IPR002938">
    <property type="entry name" value="FAD-bd"/>
</dbReference>
<proteinExistence type="predicted"/>
<sequence length="366" mass="39198">MTMDVVIVGAGPTGLTLSAALKARGIDHVLLDAAAQGANTSRAAVIHARTLEVLDDLGIAGELVRRGIVVPQFTVRDRDRALMRVPFAGLPTRFPFTLMLPQSETEQILSAYAGQVRWQSPVTAVEGGVVTLAGGEQIEARYVVGCDGLNSVVRQQSGIGFTGGRYPESFVLADVHLKWPFPRDEVHLFFAPSGLVVVAPLPGERYRIVATLDDAPEQPSAADVQALLDARGPEAEPAEVTGLVWSSRFRVQHRLADHYRRGPVFLAGDAAHVHSPAGGQGMNTGIQDAVTLARALAGEIDLDAYETLRRPVATQVVATTHRMTRAATLRNPMLRAVRNSVLSLAGRSPAVQRRLALSLAELTVPK</sequence>
<protein>
    <submittedName>
        <fullName evidence="5">FAD-dependent monooxygenase</fullName>
    </submittedName>
</protein>
<dbReference type="Gene3D" id="3.50.50.60">
    <property type="entry name" value="FAD/NAD(P)-binding domain"/>
    <property type="match status" value="1"/>
</dbReference>
<evidence type="ECO:0000256" key="3">
    <source>
        <dbReference type="ARBA" id="ARBA00022827"/>
    </source>
</evidence>